<evidence type="ECO:0000256" key="1">
    <source>
        <dbReference type="SAM" id="SignalP"/>
    </source>
</evidence>
<accession>A0AAD7NNX0</accession>
<reference evidence="2" key="1">
    <citation type="submission" date="2023-03" db="EMBL/GenBank/DDBJ databases">
        <title>Massive genome expansion in bonnet fungi (Mycena s.s.) driven by repeated elements and novel gene families across ecological guilds.</title>
        <authorList>
            <consortium name="Lawrence Berkeley National Laboratory"/>
            <person name="Harder C.B."/>
            <person name="Miyauchi S."/>
            <person name="Viragh M."/>
            <person name="Kuo A."/>
            <person name="Thoen E."/>
            <person name="Andreopoulos B."/>
            <person name="Lu D."/>
            <person name="Skrede I."/>
            <person name="Drula E."/>
            <person name="Henrissat B."/>
            <person name="Morin E."/>
            <person name="Kohler A."/>
            <person name="Barry K."/>
            <person name="LaButti K."/>
            <person name="Morin E."/>
            <person name="Salamov A."/>
            <person name="Lipzen A."/>
            <person name="Mereny Z."/>
            <person name="Hegedus B."/>
            <person name="Baldrian P."/>
            <person name="Stursova M."/>
            <person name="Weitz H."/>
            <person name="Taylor A."/>
            <person name="Grigoriev I.V."/>
            <person name="Nagy L.G."/>
            <person name="Martin F."/>
            <person name="Kauserud H."/>
        </authorList>
    </citation>
    <scope>NUCLEOTIDE SEQUENCE</scope>
    <source>
        <strain evidence="2">CBHHK182m</strain>
    </source>
</reference>
<dbReference type="Proteomes" id="UP001215598">
    <property type="component" value="Unassembled WGS sequence"/>
</dbReference>
<keyword evidence="3" id="KW-1185">Reference proteome</keyword>
<name>A0AAD7NNX0_9AGAR</name>
<organism evidence="2 3">
    <name type="scientific">Mycena metata</name>
    <dbReference type="NCBI Taxonomy" id="1033252"/>
    <lineage>
        <taxon>Eukaryota</taxon>
        <taxon>Fungi</taxon>
        <taxon>Dikarya</taxon>
        <taxon>Basidiomycota</taxon>
        <taxon>Agaricomycotina</taxon>
        <taxon>Agaricomycetes</taxon>
        <taxon>Agaricomycetidae</taxon>
        <taxon>Agaricales</taxon>
        <taxon>Marasmiineae</taxon>
        <taxon>Mycenaceae</taxon>
        <taxon>Mycena</taxon>
    </lineage>
</organism>
<protein>
    <submittedName>
        <fullName evidence="2">Uncharacterized protein</fullName>
    </submittedName>
</protein>
<comment type="caution">
    <text evidence="2">The sequence shown here is derived from an EMBL/GenBank/DDBJ whole genome shotgun (WGS) entry which is preliminary data.</text>
</comment>
<keyword evidence="1" id="KW-0732">Signal</keyword>
<feature type="chain" id="PRO_5042007145" evidence="1">
    <location>
        <begin position="19"/>
        <end position="266"/>
    </location>
</feature>
<evidence type="ECO:0000313" key="2">
    <source>
        <dbReference type="EMBL" id="KAJ7768956.1"/>
    </source>
</evidence>
<dbReference type="EMBL" id="JARKIB010000019">
    <property type="protein sequence ID" value="KAJ7768956.1"/>
    <property type="molecule type" value="Genomic_DNA"/>
</dbReference>
<dbReference type="AlphaFoldDB" id="A0AAD7NNX0"/>
<gene>
    <name evidence="2" type="ORF">B0H16DRAFT_1781204</name>
</gene>
<evidence type="ECO:0000313" key="3">
    <source>
        <dbReference type="Proteomes" id="UP001215598"/>
    </source>
</evidence>
<sequence length="266" mass="27847">MLIKKLLTLALFTASAAALGDPTLAREYPRSANEGTAVAPNNCTAVHHISELKSLSGWHALTKYLNESQLMSPSIGKGNSGVTTVAACVGRGPFAVKAGTVTSTGAEFRPIPSYVYAPGVVHLGYTAGFSTRVTMTTRKSAIFSAGISASVDLALPAFGIGSVGMLTHALVPNSVGSKYTLLLPASPRNLTDSVHVISPPSPLPRMSLPRSPYTPTQIPPVPSEYVLNFIHPCAVFLLPPNHEFSECGQYHISSCSAPATAKFPSS</sequence>
<proteinExistence type="predicted"/>
<feature type="signal peptide" evidence="1">
    <location>
        <begin position="1"/>
        <end position="18"/>
    </location>
</feature>